<organism evidence="2 3">
    <name type="scientific">Vibrio parahaemolyticus</name>
    <dbReference type="NCBI Taxonomy" id="670"/>
    <lineage>
        <taxon>Bacteria</taxon>
        <taxon>Pseudomonadati</taxon>
        <taxon>Pseudomonadota</taxon>
        <taxon>Gammaproteobacteria</taxon>
        <taxon>Vibrionales</taxon>
        <taxon>Vibrionaceae</taxon>
        <taxon>Vibrio</taxon>
    </lineage>
</organism>
<sequence length="358" mass="40394">MHSRNISSLKAYFRLTVSAVVLSLSAFSQANQTNQVSHAAIADALLKKYGSIENILINMRELEVYEQNAIQTYITDLEYSKLQSNYQNRDRLEILRAENKKNDIIKSEKMNSDPAFIERMRKIERQRLIAENKLLVRPPESLIDTIKFDPSLPQELILQVYPGFPGSISFFDQTGAPWPIVYVKLGAQGAFEAGKTPGNAYSLEARLPGVTHSGWFQLKGLDTTIPFMISSEKTDYYNSRRQVIIPLIGPNAKPIQYRSTSSVDLDKAGPEFFSFLSGTTTGVPGAKETKLQGINGQAYLYNEFVYIRTTAILRSKGSSLVREGSVGDYNLYKLYPRSFYWFSDGRQKVKAFVDTSEL</sequence>
<dbReference type="RefSeq" id="WP_025634007.1">
    <property type="nucleotide sequence ID" value="NZ_CP114196.1"/>
</dbReference>
<dbReference type="AlphaFoldDB" id="A0AA47JMK7"/>
<dbReference type="InterPro" id="IPR022073">
    <property type="entry name" value="T4BSS_DotH_IcmK"/>
</dbReference>
<keyword evidence="1" id="KW-0732">Signal</keyword>
<keyword evidence="2" id="KW-0614">Plasmid</keyword>
<name>A0AA47JMK7_VIBPH</name>
<geneLocation type="plasmid" evidence="2 3">
    <name>pHLA</name>
</geneLocation>
<dbReference type="Proteomes" id="UP001156560">
    <property type="component" value="Plasmid pHLA"/>
</dbReference>
<evidence type="ECO:0000313" key="2">
    <source>
        <dbReference type="EMBL" id="WAT93631.1"/>
    </source>
</evidence>
<accession>A0AA47JMK7</accession>
<dbReference type="Pfam" id="PF12293">
    <property type="entry name" value="T4BSS_DotH_IcmK"/>
    <property type="match status" value="1"/>
</dbReference>
<proteinExistence type="predicted"/>
<evidence type="ECO:0000256" key="1">
    <source>
        <dbReference type="SAM" id="SignalP"/>
    </source>
</evidence>
<gene>
    <name evidence="2" type="ORF">O1Q84_26295</name>
</gene>
<reference evidence="2" key="1">
    <citation type="submission" date="2022-12" db="EMBL/GenBank/DDBJ databases">
        <title>Vibrio parahaemolyticus become highly virulent by producing novel Tc toxins.</title>
        <authorList>
            <person name="Yang F."/>
            <person name="You Y."/>
            <person name="Lai Q."/>
            <person name="Xu L."/>
            <person name="Li F."/>
        </authorList>
    </citation>
    <scope>NUCLEOTIDE SEQUENCE</scope>
    <source>
        <strain evidence="2">Vp-HL-202005</strain>
        <plasmid evidence="2">pHLA</plasmid>
    </source>
</reference>
<protein>
    <submittedName>
        <fullName evidence="2">Uncharacterized protein</fullName>
    </submittedName>
</protein>
<feature type="chain" id="PRO_5041369441" evidence="1">
    <location>
        <begin position="31"/>
        <end position="358"/>
    </location>
</feature>
<feature type="signal peptide" evidence="1">
    <location>
        <begin position="1"/>
        <end position="30"/>
    </location>
</feature>
<evidence type="ECO:0000313" key="3">
    <source>
        <dbReference type="Proteomes" id="UP001156560"/>
    </source>
</evidence>
<dbReference type="EMBL" id="CP114196">
    <property type="protein sequence ID" value="WAT93631.1"/>
    <property type="molecule type" value="Genomic_DNA"/>
</dbReference>